<name>A0A9P3GQQ0_9APHY</name>
<feature type="compositionally biased region" description="Basic residues" evidence="1">
    <location>
        <begin position="11"/>
        <end position="20"/>
    </location>
</feature>
<proteinExistence type="predicted"/>
<feature type="compositionally biased region" description="Low complexity" evidence="1">
    <location>
        <begin position="69"/>
        <end position="89"/>
    </location>
</feature>
<feature type="region of interest" description="Disordered" evidence="1">
    <location>
        <begin position="1"/>
        <end position="31"/>
    </location>
</feature>
<feature type="compositionally biased region" description="Acidic residues" evidence="1">
    <location>
        <begin position="50"/>
        <end position="61"/>
    </location>
</feature>
<keyword evidence="3" id="KW-1185">Reference proteome</keyword>
<feature type="region of interest" description="Disordered" evidence="1">
    <location>
        <begin position="50"/>
        <end position="99"/>
    </location>
</feature>
<evidence type="ECO:0000256" key="1">
    <source>
        <dbReference type="SAM" id="MobiDB-lite"/>
    </source>
</evidence>
<dbReference type="Proteomes" id="UP000703269">
    <property type="component" value="Unassembled WGS sequence"/>
</dbReference>
<evidence type="ECO:0000313" key="3">
    <source>
        <dbReference type="Proteomes" id="UP000703269"/>
    </source>
</evidence>
<organism evidence="2 3">
    <name type="scientific">Phanerochaete sordida</name>
    <dbReference type="NCBI Taxonomy" id="48140"/>
    <lineage>
        <taxon>Eukaryota</taxon>
        <taxon>Fungi</taxon>
        <taxon>Dikarya</taxon>
        <taxon>Basidiomycota</taxon>
        <taxon>Agaricomycotina</taxon>
        <taxon>Agaricomycetes</taxon>
        <taxon>Polyporales</taxon>
        <taxon>Phanerochaetaceae</taxon>
        <taxon>Phanerochaete</taxon>
    </lineage>
</organism>
<comment type="caution">
    <text evidence="2">The sequence shown here is derived from an EMBL/GenBank/DDBJ whole genome shotgun (WGS) entry which is preliminary data.</text>
</comment>
<dbReference type="OrthoDB" id="3266220at2759"/>
<evidence type="ECO:0000313" key="2">
    <source>
        <dbReference type="EMBL" id="GJE97785.1"/>
    </source>
</evidence>
<reference evidence="2 3" key="1">
    <citation type="submission" date="2021-08" db="EMBL/GenBank/DDBJ databases">
        <title>Draft Genome Sequence of Phanerochaete sordida strain YK-624.</title>
        <authorList>
            <person name="Mori T."/>
            <person name="Dohra H."/>
            <person name="Suzuki T."/>
            <person name="Kawagishi H."/>
            <person name="Hirai H."/>
        </authorList>
    </citation>
    <scope>NUCLEOTIDE SEQUENCE [LARGE SCALE GENOMIC DNA]</scope>
    <source>
        <strain evidence="2 3">YK-624</strain>
    </source>
</reference>
<accession>A0A9P3GQQ0</accession>
<dbReference type="EMBL" id="BPQB01000077">
    <property type="protein sequence ID" value="GJE97785.1"/>
    <property type="molecule type" value="Genomic_DNA"/>
</dbReference>
<protein>
    <submittedName>
        <fullName evidence="2">Uncharacterized protein</fullName>
    </submittedName>
</protein>
<dbReference type="AlphaFoldDB" id="A0A9P3GQQ0"/>
<gene>
    <name evidence="2" type="ORF">PsYK624_140060</name>
</gene>
<sequence>MASAKQPQLRAIKKALRPHSTRTQAFAPGTLIAPSTAQSECSTLVDFGDEYLDGEPADDGESLLGTDNSAWSRSFSSRSSSSTASSTSSANGKLNKLPETAEMLDSDDMSWNLPHGAKRSLPKRILHALAGQ</sequence>